<dbReference type="AlphaFoldDB" id="A0A3B0ZRD6"/>
<gene>
    <name evidence="1" type="ORF">MNBD_GAMMA21-2785</name>
</gene>
<dbReference type="PANTHER" id="PTHR30105">
    <property type="entry name" value="UNCHARACTERIZED YIBQ-RELATED"/>
    <property type="match status" value="1"/>
</dbReference>
<dbReference type="SUPFAM" id="SSF88713">
    <property type="entry name" value="Glycoside hydrolase/deacetylase"/>
    <property type="match status" value="1"/>
</dbReference>
<name>A0A3B0ZRD6_9ZZZZ</name>
<dbReference type="PANTHER" id="PTHR30105:SF2">
    <property type="entry name" value="DIVERGENT POLYSACCHARIDE DEACETYLASE SUPERFAMILY"/>
    <property type="match status" value="1"/>
</dbReference>
<dbReference type="Gene3D" id="3.20.20.370">
    <property type="entry name" value="Glycoside hydrolase/deacetylase"/>
    <property type="match status" value="1"/>
</dbReference>
<dbReference type="InterPro" id="IPR011330">
    <property type="entry name" value="Glyco_hydro/deAcase_b/a-brl"/>
</dbReference>
<proteinExistence type="predicted"/>
<dbReference type="CDD" id="cd10936">
    <property type="entry name" value="CE4_DAC2"/>
    <property type="match status" value="1"/>
</dbReference>
<dbReference type="Pfam" id="PF04748">
    <property type="entry name" value="Polysacc_deac_2"/>
    <property type="match status" value="1"/>
</dbReference>
<sequence length="264" mass="29980">MRTCISLLVLTLLGSTTIVAEELSLSEKPRLAIIIDDLGDRLKDGRKVIALNGNITVGIIPYTPYARKLARLANQHNKEIMLHLPMESIDHRYLGKAGLYMDMTEQQVNASLDQSLASLENIRGINNHMGSRLTQNTQMMRWLMKGLQSRGNLYFVDSRTIDTSQALAMAKQVGIDHATRDVFLDNDKSSQAMAKQWRYYLKLADKQGSAVMIAHPYPETIAFLTRQLKTLEHDYVLMSVSELIRWRQHNRSKLAWQDPASSSH</sequence>
<protein>
    <submittedName>
        <fullName evidence="1">Periplasmic protein YibQ, distant homology with nucleoside diphosphatase and polysaccharide deacetylase</fullName>
    </submittedName>
</protein>
<dbReference type="InterPro" id="IPR006837">
    <property type="entry name" value="Divergent_DAC"/>
</dbReference>
<dbReference type="GO" id="GO:0005975">
    <property type="term" value="P:carbohydrate metabolic process"/>
    <property type="evidence" value="ECO:0007669"/>
    <property type="project" value="InterPro"/>
</dbReference>
<evidence type="ECO:0000313" key="1">
    <source>
        <dbReference type="EMBL" id="VAW91770.1"/>
    </source>
</evidence>
<organism evidence="1">
    <name type="scientific">hydrothermal vent metagenome</name>
    <dbReference type="NCBI Taxonomy" id="652676"/>
    <lineage>
        <taxon>unclassified sequences</taxon>
        <taxon>metagenomes</taxon>
        <taxon>ecological metagenomes</taxon>
    </lineage>
</organism>
<dbReference type="EMBL" id="UOFR01000013">
    <property type="protein sequence ID" value="VAW91770.1"/>
    <property type="molecule type" value="Genomic_DNA"/>
</dbReference>
<reference evidence="1" key="1">
    <citation type="submission" date="2018-06" db="EMBL/GenBank/DDBJ databases">
        <authorList>
            <person name="Zhirakovskaya E."/>
        </authorList>
    </citation>
    <scope>NUCLEOTIDE SEQUENCE</scope>
</reference>
<accession>A0A3B0ZRD6</accession>